<organism evidence="1 2">
    <name type="scientific">Dreissena polymorpha</name>
    <name type="common">Zebra mussel</name>
    <name type="synonym">Mytilus polymorpha</name>
    <dbReference type="NCBI Taxonomy" id="45954"/>
    <lineage>
        <taxon>Eukaryota</taxon>
        <taxon>Metazoa</taxon>
        <taxon>Spiralia</taxon>
        <taxon>Lophotrochozoa</taxon>
        <taxon>Mollusca</taxon>
        <taxon>Bivalvia</taxon>
        <taxon>Autobranchia</taxon>
        <taxon>Heteroconchia</taxon>
        <taxon>Euheterodonta</taxon>
        <taxon>Imparidentia</taxon>
        <taxon>Neoheterodontei</taxon>
        <taxon>Myida</taxon>
        <taxon>Dreissenoidea</taxon>
        <taxon>Dreissenidae</taxon>
        <taxon>Dreissena</taxon>
    </lineage>
</organism>
<gene>
    <name evidence="1" type="ORF">DPMN_052953</name>
</gene>
<sequence>MPIRPCLFCLKKNYSNLRVFTFDKYKRWGITSDVEIHEFITEEENDEAVQNQHELRFVCRRCRRDKTSYEDMYVVEDKVTHVKLRVQIWAQT</sequence>
<accession>A0A9D4CMC8</accession>
<reference evidence="1" key="2">
    <citation type="submission" date="2020-11" db="EMBL/GenBank/DDBJ databases">
        <authorList>
            <person name="McCartney M.A."/>
            <person name="Auch B."/>
            <person name="Kono T."/>
            <person name="Mallez S."/>
            <person name="Becker A."/>
            <person name="Gohl D.M."/>
            <person name="Silverstein K.A.T."/>
            <person name="Koren S."/>
            <person name="Bechman K.B."/>
            <person name="Herman A."/>
            <person name="Abrahante J.E."/>
            <person name="Garbe J."/>
        </authorList>
    </citation>
    <scope>NUCLEOTIDE SEQUENCE</scope>
    <source>
        <strain evidence="1">Duluth1</strain>
        <tissue evidence="1">Whole animal</tissue>
    </source>
</reference>
<keyword evidence="2" id="KW-1185">Reference proteome</keyword>
<reference evidence="1" key="1">
    <citation type="journal article" date="2019" name="bioRxiv">
        <title>The Genome of the Zebra Mussel, Dreissena polymorpha: A Resource for Invasive Species Research.</title>
        <authorList>
            <person name="McCartney M.A."/>
            <person name="Auch B."/>
            <person name="Kono T."/>
            <person name="Mallez S."/>
            <person name="Zhang Y."/>
            <person name="Obille A."/>
            <person name="Becker A."/>
            <person name="Abrahante J.E."/>
            <person name="Garbe J."/>
            <person name="Badalamenti J.P."/>
            <person name="Herman A."/>
            <person name="Mangelson H."/>
            <person name="Liachko I."/>
            <person name="Sullivan S."/>
            <person name="Sone E.D."/>
            <person name="Koren S."/>
            <person name="Silverstein K.A.T."/>
            <person name="Beckman K.B."/>
            <person name="Gohl D.M."/>
        </authorList>
    </citation>
    <scope>NUCLEOTIDE SEQUENCE</scope>
    <source>
        <strain evidence="1">Duluth1</strain>
        <tissue evidence="1">Whole animal</tissue>
    </source>
</reference>
<dbReference type="Proteomes" id="UP000828390">
    <property type="component" value="Unassembled WGS sequence"/>
</dbReference>
<protein>
    <submittedName>
        <fullName evidence="1">Uncharacterized protein</fullName>
    </submittedName>
</protein>
<comment type="caution">
    <text evidence="1">The sequence shown here is derived from an EMBL/GenBank/DDBJ whole genome shotgun (WGS) entry which is preliminary data.</text>
</comment>
<evidence type="ECO:0000313" key="2">
    <source>
        <dbReference type="Proteomes" id="UP000828390"/>
    </source>
</evidence>
<name>A0A9D4CMC8_DREPO</name>
<dbReference type="AlphaFoldDB" id="A0A9D4CMC8"/>
<proteinExistence type="predicted"/>
<evidence type="ECO:0000313" key="1">
    <source>
        <dbReference type="EMBL" id="KAH3727028.1"/>
    </source>
</evidence>
<dbReference type="EMBL" id="JAIWYP010000012">
    <property type="protein sequence ID" value="KAH3727028.1"/>
    <property type="molecule type" value="Genomic_DNA"/>
</dbReference>